<evidence type="ECO:0000256" key="2">
    <source>
        <dbReference type="ARBA" id="ARBA00022917"/>
    </source>
</evidence>
<dbReference type="Proteomes" id="UP000245657">
    <property type="component" value="Unassembled WGS sequence"/>
</dbReference>
<dbReference type="OrthoDB" id="33582at2157"/>
<dbReference type="RefSeq" id="WP_109970057.1">
    <property type="nucleotide sequence ID" value="NZ_CP176093.1"/>
</dbReference>
<keyword evidence="5" id="KW-1185">Reference proteome</keyword>
<dbReference type="PANTHER" id="PTHR10784">
    <property type="entry name" value="TRANSLATION INITIATION FACTOR 6"/>
    <property type="match status" value="1"/>
</dbReference>
<organism evidence="4 5">
    <name type="scientific">Methanospirillum lacunae</name>
    <dbReference type="NCBI Taxonomy" id="668570"/>
    <lineage>
        <taxon>Archaea</taxon>
        <taxon>Methanobacteriati</taxon>
        <taxon>Methanobacteriota</taxon>
        <taxon>Stenosarchaea group</taxon>
        <taxon>Methanomicrobia</taxon>
        <taxon>Methanomicrobiales</taxon>
        <taxon>Methanospirillaceae</taxon>
        <taxon>Methanospirillum</taxon>
    </lineage>
</organism>
<proteinExistence type="inferred from homology"/>
<comment type="similarity">
    <text evidence="3">Belongs to the eIF-6 family.</text>
</comment>
<accession>A0A2V2N412</accession>
<evidence type="ECO:0000256" key="3">
    <source>
        <dbReference type="HAMAP-Rule" id="MF_00032"/>
    </source>
</evidence>
<dbReference type="HAMAP" id="MF_00032">
    <property type="entry name" value="eIF_6"/>
    <property type="match status" value="1"/>
</dbReference>
<dbReference type="GO" id="GO:0003743">
    <property type="term" value="F:translation initiation factor activity"/>
    <property type="evidence" value="ECO:0007669"/>
    <property type="project" value="UniProtKB-UniRule"/>
</dbReference>
<dbReference type="AlphaFoldDB" id="A0A2V2N412"/>
<dbReference type="EMBL" id="QGMY01000017">
    <property type="protein sequence ID" value="PWR69993.1"/>
    <property type="molecule type" value="Genomic_DNA"/>
</dbReference>
<comment type="function">
    <text evidence="3">Binds to the 50S ribosomal subunit and prevents its association with the 30S ribosomal subunit to form the 70S initiation complex.</text>
</comment>
<evidence type="ECO:0000313" key="4">
    <source>
        <dbReference type="EMBL" id="PWR69993.1"/>
    </source>
</evidence>
<gene>
    <name evidence="3" type="primary">eif6</name>
    <name evidence="4" type="ORF">DK846_16315</name>
</gene>
<dbReference type="Gene3D" id="3.75.10.10">
    <property type="entry name" value="L-arginine/glycine Amidinotransferase, Chain A"/>
    <property type="match status" value="1"/>
</dbReference>
<dbReference type="NCBIfam" id="TIGR00323">
    <property type="entry name" value="eIF-6"/>
    <property type="match status" value="1"/>
</dbReference>
<dbReference type="GO" id="GO:0043022">
    <property type="term" value="F:ribosome binding"/>
    <property type="evidence" value="ECO:0007669"/>
    <property type="project" value="InterPro"/>
</dbReference>
<dbReference type="SUPFAM" id="SSF55909">
    <property type="entry name" value="Pentein"/>
    <property type="match status" value="1"/>
</dbReference>
<comment type="caution">
    <text evidence="4">The sequence shown here is derived from an EMBL/GenBank/DDBJ whole genome shotgun (WGS) entry which is preliminary data.</text>
</comment>
<protein>
    <recommendedName>
        <fullName evidence="3">Translation initiation factor 6</fullName>
        <shortName evidence="3">aIF-6</shortName>
    </recommendedName>
</protein>
<dbReference type="SMART" id="SM00654">
    <property type="entry name" value="eIF6"/>
    <property type="match status" value="1"/>
</dbReference>
<keyword evidence="2 3" id="KW-0648">Protein biosynthesis</keyword>
<dbReference type="GeneID" id="97547519"/>
<dbReference type="Pfam" id="PF01912">
    <property type="entry name" value="eIF-6"/>
    <property type="match status" value="1"/>
</dbReference>
<dbReference type="NCBIfam" id="NF003132">
    <property type="entry name" value="PRK04046.2-4"/>
    <property type="match status" value="1"/>
</dbReference>
<reference evidence="4 5" key="1">
    <citation type="submission" date="2018-05" db="EMBL/GenBank/DDBJ databases">
        <title>Draft genome of Methanospirillum lacunae Ki8-1.</title>
        <authorList>
            <person name="Dueholm M.S."/>
            <person name="Nielsen P.H."/>
            <person name="Bakmann L.F."/>
            <person name="Otzen D.E."/>
        </authorList>
    </citation>
    <scope>NUCLEOTIDE SEQUENCE [LARGE SCALE GENOMIC DNA]</scope>
    <source>
        <strain evidence="4 5">Ki8-1</strain>
    </source>
</reference>
<sequence length="220" mass="23505">MDRTVSVAGDPHIGVFTRVFEDIAVIPIDAPEELEHQYREAFDLDIVRTTIQGSPIIGSLLAGNSNGFVVSGLATQAEADRLSEYRELFFLEHGMNAAGNVILACDKFAAVHPDMDKKVQKEIGEFLKVPIVPLTLGDVKVVGMAAVATNSGVVVNPRSSLHEISTLEKVCELPVGKGSINMGNAMVGTGLVANTKGYLAGVETSGYELGRIEDIFGFEE</sequence>
<dbReference type="InterPro" id="IPR002769">
    <property type="entry name" value="eIF6"/>
</dbReference>
<name>A0A2V2N412_9EURY</name>
<keyword evidence="1 3" id="KW-0396">Initiation factor</keyword>
<evidence type="ECO:0000313" key="5">
    <source>
        <dbReference type="Proteomes" id="UP000245657"/>
    </source>
</evidence>
<dbReference type="GO" id="GO:0042256">
    <property type="term" value="P:cytosolic ribosome assembly"/>
    <property type="evidence" value="ECO:0007669"/>
    <property type="project" value="InterPro"/>
</dbReference>
<evidence type="ECO:0000256" key="1">
    <source>
        <dbReference type="ARBA" id="ARBA00022540"/>
    </source>
</evidence>